<feature type="compositionally biased region" description="Low complexity" evidence="1">
    <location>
        <begin position="28"/>
        <end position="39"/>
    </location>
</feature>
<dbReference type="PROSITE" id="PS51318">
    <property type="entry name" value="TAT"/>
    <property type="match status" value="1"/>
</dbReference>
<dbReference type="AlphaFoldDB" id="M0GY29"/>
<organism evidence="3 4">
    <name type="scientific">Haloferax gibbonsii (strain ATCC 33959 / DSM 4427 / JCM 8863 / NBRC 102184 / NCIMB 2188 / Ma 2.38)</name>
    <dbReference type="NCBI Taxonomy" id="1227459"/>
    <lineage>
        <taxon>Archaea</taxon>
        <taxon>Methanobacteriati</taxon>
        <taxon>Methanobacteriota</taxon>
        <taxon>Stenosarchaea group</taxon>
        <taxon>Halobacteria</taxon>
        <taxon>Halobacteriales</taxon>
        <taxon>Haloferacaceae</taxon>
        <taxon>Haloferax</taxon>
    </lineage>
</organism>
<dbReference type="InterPro" id="IPR012938">
    <property type="entry name" value="Glc/Sorbosone_DH"/>
</dbReference>
<dbReference type="Gene3D" id="2.120.10.30">
    <property type="entry name" value="TolB, C-terminal domain"/>
    <property type="match status" value="1"/>
</dbReference>
<gene>
    <name evidence="3" type="ORF">C454_17774</name>
</gene>
<dbReference type="PANTHER" id="PTHR19328:SF75">
    <property type="entry name" value="ALDOSE SUGAR DEHYDROGENASE YLII"/>
    <property type="match status" value="1"/>
</dbReference>
<dbReference type="RefSeq" id="WP_004977611.1">
    <property type="nucleotide sequence ID" value="NZ_AOLJ01000026.1"/>
</dbReference>
<comment type="caution">
    <text evidence="3">The sequence shown here is derived from an EMBL/GenBank/DDBJ whole genome shotgun (WGS) entry which is preliminary data.</text>
</comment>
<accession>M0GY29</accession>
<dbReference type="PANTHER" id="PTHR19328">
    <property type="entry name" value="HEDGEHOG-INTERACTING PROTEIN"/>
    <property type="match status" value="1"/>
</dbReference>
<evidence type="ECO:0000259" key="2">
    <source>
        <dbReference type="Pfam" id="PF07995"/>
    </source>
</evidence>
<reference evidence="3 4" key="1">
    <citation type="journal article" date="2014" name="PLoS Genet.">
        <title>Phylogenetically driven sequencing of extremely halophilic archaea reveals strategies for static and dynamic osmo-response.</title>
        <authorList>
            <person name="Becker E.A."/>
            <person name="Seitzer P.M."/>
            <person name="Tritt A."/>
            <person name="Larsen D."/>
            <person name="Krusor M."/>
            <person name="Yao A.I."/>
            <person name="Wu D."/>
            <person name="Madern D."/>
            <person name="Eisen J.A."/>
            <person name="Darling A.E."/>
            <person name="Facciotti M.T."/>
        </authorList>
    </citation>
    <scope>NUCLEOTIDE SEQUENCE [LARGE SCALE GENOMIC DNA]</scope>
    <source>
        <strain evidence="4">ATCC 33959 / DSM 4427 / JCM 8863 / NBRC 102184 / NCIMB 2188 / Ma 2.38</strain>
    </source>
</reference>
<sequence>MNGSRRDFLAATGATLLGGLAGCASAPTDDGAGGTTDSDATPDETDGATATANGGSDGSLAGLEVAYETLATGFASPVDVAVPEAFGGSRRFVVDQPGRIWLHDDSGLQSEPYLDITDRVVDLNGYDERGFLGVAFHPDFADNGRLYLRYSAPRRSGTPSNYSLSLIHISERAGK</sequence>
<protein>
    <submittedName>
        <fullName evidence="3">PQQ-dependent glucose dehydrogenase</fullName>
    </submittedName>
</protein>
<dbReference type="Pfam" id="PF07995">
    <property type="entry name" value="GSDH"/>
    <property type="match status" value="1"/>
</dbReference>
<dbReference type="PROSITE" id="PS51257">
    <property type="entry name" value="PROKAR_LIPOPROTEIN"/>
    <property type="match status" value="1"/>
</dbReference>
<dbReference type="InterPro" id="IPR011042">
    <property type="entry name" value="6-blade_b-propeller_TolB-like"/>
</dbReference>
<feature type="domain" description="Glucose/Sorbosone dehydrogenase" evidence="2">
    <location>
        <begin position="89"/>
        <end position="157"/>
    </location>
</feature>
<evidence type="ECO:0000313" key="3">
    <source>
        <dbReference type="EMBL" id="ELZ76402.1"/>
    </source>
</evidence>
<name>M0GY29_HALGM</name>
<feature type="non-terminal residue" evidence="3">
    <location>
        <position position="175"/>
    </location>
</feature>
<dbReference type="InterPro" id="IPR006311">
    <property type="entry name" value="TAT_signal"/>
</dbReference>
<dbReference type="SUPFAM" id="SSF50952">
    <property type="entry name" value="Soluble quinoprotein glucose dehydrogenase"/>
    <property type="match status" value="1"/>
</dbReference>
<proteinExistence type="predicted"/>
<dbReference type="InterPro" id="IPR011041">
    <property type="entry name" value="Quinoprot_gluc/sorb_DH_b-prop"/>
</dbReference>
<dbReference type="Proteomes" id="UP000011571">
    <property type="component" value="Unassembled WGS sequence"/>
</dbReference>
<evidence type="ECO:0000256" key="1">
    <source>
        <dbReference type="SAM" id="MobiDB-lite"/>
    </source>
</evidence>
<dbReference type="EMBL" id="AOLJ01000026">
    <property type="protein sequence ID" value="ELZ76402.1"/>
    <property type="molecule type" value="Genomic_DNA"/>
</dbReference>
<evidence type="ECO:0000313" key="4">
    <source>
        <dbReference type="Proteomes" id="UP000011571"/>
    </source>
</evidence>
<feature type="region of interest" description="Disordered" evidence="1">
    <location>
        <begin position="28"/>
        <end position="55"/>
    </location>
</feature>
<keyword evidence="4" id="KW-1185">Reference proteome</keyword>